<accession>A0A8R1YS69</accession>
<keyword evidence="2" id="KW-1185">Reference proteome</keyword>
<accession>A0A454Y106</accession>
<reference evidence="2" key="1">
    <citation type="journal article" date="2008" name="Nat. Genet.">
        <title>The Pristionchus pacificus genome provides a unique perspective on nematode lifestyle and parasitism.</title>
        <authorList>
            <person name="Dieterich C."/>
            <person name="Clifton S.W."/>
            <person name="Schuster L.N."/>
            <person name="Chinwalla A."/>
            <person name="Delehaunty K."/>
            <person name="Dinkelacker I."/>
            <person name="Fulton L."/>
            <person name="Fulton R."/>
            <person name="Godfrey J."/>
            <person name="Minx P."/>
            <person name="Mitreva M."/>
            <person name="Roeseler W."/>
            <person name="Tian H."/>
            <person name="Witte H."/>
            <person name="Yang S.P."/>
            <person name="Wilson R.K."/>
            <person name="Sommer R.J."/>
        </authorList>
    </citation>
    <scope>NUCLEOTIDE SEQUENCE [LARGE SCALE GENOMIC DNA]</scope>
    <source>
        <strain evidence="2">PS312</strain>
    </source>
</reference>
<proteinExistence type="predicted"/>
<dbReference type="AlphaFoldDB" id="A0A454Y106"/>
<gene>
    <name evidence="1" type="primary">WBGene00272552</name>
</gene>
<dbReference type="Proteomes" id="UP000005239">
    <property type="component" value="Unassembled WGS sequence"/>
</dbReference>
<reference evidence="1" key="2">
    <citation type="submission" date="2022-06" db="UniProtKB">
        <authorList>
            <consortium name="EnsemblMetazoa"/>
        </authorList>
    </citation>
    <scope>IDENTIFICATION</scope>
    <source>
        <strain evidence="1">PS312</strain>
    </source>
</reference>
<evidence type="ECO:0000313" key="1">
    <source>
        <dbReference type="EnsemblMetazoa" id="PPA34183.1"/>
    </source>
</evidence>
<dbReference type="EnsemblMetazoa" id="PPA34183.1">
    <property type="protein sequence ID" value="PPA34183.1"/>
    <property type="gene ID" value="WBGene00272552"/>
</dbReference>
<name>A0A454Y106_PRIPA</name>
<evidence type="ECO:0000313" key="2">
    <source>
        <dbReference type="Proteomes" id="UP000005239"/>
    </source>
</evidence>
<organism evidence="1 2">
    <name type="scientific">Pristionchus pacificus</name>
    <name type="common">Parasitic nematode worm</name>
    <dbReference type="NCBI Taxonomy" id="54126"/>
    <lineage>
        <taxon>Eukaryota</taxon>
        <taxon>Metazoa</taxon>
        <taxon>Ecdysozoa</taxon>
        <taxon>Nematoda</taxon>
        <taxon>Chromadorea</taxon>
        <taxon>Rhabditida</taxon>
        <taxon>Rhabditina</taxon>
        <taxon>Diplogasteromorpha</taxon>
        <taxon>Diplogasteroidea</taxon>
        <taxon>Neodiplogasteridae</taxon>
        <taxon>Pristionchus</taxon>
    </lineage>
</organism>
<sequence>MLSLLAVSLLILTANADVIDEDVNFSKVEDHFAVSNPAEKSEMIMEDLFIKYPTLKPATDKEIIEVKKSFMEFLDMNHVKQREIITGHPSQHKELSHVLKEFSKLATKEFDKLTDEEREFLGKVTDYVIHKLTVQEVLKVYKKKEEEGFRNGWIAEEIHKLSMLHGASLANSWGLDPEEITQEWTAMQGLQHNEL</sequence>
<protein>
    <submittedName>
        <fullName evidence="1">Uncharacterized protein</fullName>
    </submittedName>
</protein>